<dbReference type="EMBL" id="BAAAYK010000038">
    <property type="protein sequence ID" value="GAA3359126.1"/>
    <property type="molecule type" value="Genomic_DNA"/>
</dbReference>
<reference evidence="3" key="1">
    <citation type="journal article" date="2019" name="Int. J. Syst. Evol. Microbiol.">
        <title>The Global Catalogue of Microorganisms (GCM) 10K type strain sequencing project: providing services to taxonomists for standard genome sequencing and annotation.</title>
        <authorList>
            <consortium name="The Broad Institute Genomics Platform"/>
            <consortium name="The Broad Institute Genome Sequencing Center for Infectious Disease"/>
            <person name="Wu L."/>
            <person name="Ma J."/>
        </authorList>
    </citation>
    <scope>NUCLEOTIDE SEQUENCE [LARGE SCALE GENOMIC DNA]</scope>
    <source>
        <strain evidence="3">JCM 9687</strain>
    </source>
</reference>
<keyword evidence="3" id="KW-1185">Reference proteome</keyword>
<dbReference type="Pfam" id="PF00753">
    <property type="entry name" value="Lactamase_B"/>
    <property type="match status" value="1"/>
</dbReference>
<sequence length="344" mass="37197">MVEVDVVRGRHEWIEPGAFEVAPGVHRIPLPMPGDGLRAVNVYALEDGDGLALVDAGWALPEAREALERGLGLLGRELADVRRFLVTHLHRDHYTLAVRLRAETGATIALGAGERPSLEALLDGTADRQLGKLERAGADELAAMVRDALVGDGGGPEQDYEQPDEWLDDGAEVRVGSRTLRVLETPGHTRGHVVFVDAANGLLFAGDHVLPHITPSIGLEAARTPLPLGDYLSSLRLVGELPDLRLLPAHGPVTGSAHARVAELLDHHERRLDQTEAAVLAGAVTGFETASALGWTRRERAFADLDEFNRILAVGETLAHLDVLVERGRLRRSTSDGVDRYRQA</sequence>
<dbReference type="Proteomes" id="UP001500483">
    <property type="component" value="Unassembled WGS sequence"/>
</dbReference>
<dbReference type="PANTHER" id="PTHR23131:SF4">
    <property type="entry name" value="METALLO-BETA-LACTAMASE SUPERFAMILY POTEIN"/>
    <property type="match status" value="1"/>
</dbReference>
<accession>A0ABP6RQC6</accession>
<dbReference type="SUPFAM" id="SSF56281">
    <property type="entry name" value="Metallo-hydrolase/oxidoreductase"/>
    <property type="match status" value="1"/>
</dbReference>
<evidence type="ECO:0000313" key="2">
    <source>
        <dbReference type="EMBL" id="GAA3359126.1"/>
    </source>
</evidence>
<dbReference type="InterPro" id="IPR036866">
    <property type="entry name" value="RibonucZ/Hydroxyglut_hydro"/>
</dbReference>
<gene>
    <name evidence="2" type="ORF">GCM10020366_33910</name>
</gene>
<dbReference type="PANTHER" id="PTHR23131">
    <property type="entry name" value="ENDORIBONUCLEASE LACTB2"/>
    <property type="match status" value="1"/>
</dbReference>
<evidence type="ECO:0000313" key="3">
    <source>
        <dbReference type="Proteomes" id="UP001500483"/>
    </source>
</evidence>
<dbReference type="InterPro" id="IPR036388">
    <property type="entry name" value="WH-like_DNA-bd_sf"/>
</dbReference>
<feature type="domain" description="Metallo-beta-lactamase" evidence="1">
    <location>
        <begin position="39"/>
        <end position="250"/>
    </location>
</feature>
<dbReference type="InterPro" id="IPR050662">
    <property type="entry name" value="Sec-metab_biosynth-thioest"/>
</dbReference>
<proteinExistence type="predicted"/>
<dbReference type="Gene3D" id="1.10.10.10">
    <property type="entry name" value="Winged helix-like DNA-binding domain superfamily/Winged helix DNA-binding domain"/>
    <property type="match status" value="1"/>
</dbReference>
<dbReference type="Gene3D" id="3.60.15.10">
    <property type="entry name" value="Ribonuclease Z/Hydroxyacylglutathione hydrolase-like"/>
    <property type="match status" value="1"/>
</dbReference>
<protein>
    <submittedName>
        <fullName evidence="2">MBL fold metallo-hydrolase</fullName>
    </submittedName>
</protein>
<dbReference type="InterPro" id="IPR001279">
    <property type="entry name" value="Metallo-B-lactamas"/>
</dbReference>
<evidence type="ECO:0000259" key="1">
    <source>
        <dbReference type="SMART" id="SM00849"/>
    </source>
</evidence>
<dbReference type="SMART" id="SM00849">
    <property type="entry name" value="Lactamase_B"/>
    <property type="match status" value="1"/>
</dbReference>
<comment type="caution">
    <text evidence="2">The sequence shown here is derived from an EMBL/GenBank/DDBJ whole genome shotgun (WGS) entry which is preliminary data.</text>
</comment>
<name>A0ABP6RQC6_9PSEU</name>
<organism evidence="2 3">
    <name type="scientific">Saccharopolyspora gregorii</name>
    <dbReference type="NCBI Taxonomy" id="33914"/>
    <lineage>
        <taxon>Bacteria</taxon>
        <taxon>Bacillati</taxon>
        <taxon>Actinomycetota</taxon>
        <taxon>Actinomycetes</taxon>
        <taxon>Pseudonocardiales</taxon>
        <taxon>Pseudonocardiaceae</taxon>
        <taxon>Saccharopolyspora</taxon>
    </lineage>
</organism>